<dbReference type="InterPro" id="IPR023192">
    <property type="entry name" value="TGS-like_dom_sf"/>
</dbReference>
<keyword evidence="2" id="KW-0479">Metal-binding</keyword>
<dbReference type="GO" id="GO:0005737">
    <property type="term" value="C:cytoplasm"/>
    <property type="evidence" value="ECO:0007669"/>
    <property type="project" value="TreeGrafter"/>
</dbReference>
<dbReference type="InterPro" id="IPR004095">
    <property type="entry name" value="TGS"/>
</dbReference>
<feature type="domain" description="TGS" evidence="7">
    <location>
        <begin position="258"/>
        <end position="341"/>
    </location>
</feature>
<dbReference type="GO" id="GO:0046872">
    <property type="term" value="F:metal ion binding"/>
    <property type="evidence" value="ECO:0007669"/>
    <property type="project" value="UniProtKB-KW"/>
</dbReference>
<dbReference type="Pfam" id="PF01926">
    <property type="entry name" value="MMR_HSR1"/>
    <property type="match status" value="1"/>
</dbReference>
<dbReference type="Gene3D" id="3.40.50.300">
    <property type="entry name" value="P-loop containing nucleotide triphosphate hydrolases"/>
    <property type="match status" value="1"/>
</dbReference>
<keyword evidence="4" id="KW-0067">ATP-binding</keyword>
<dbReference type="EMBL" id="NJBO01000010">
    <property type="protein sequence ID" value="TKJ42652.1"/>
    <property type="molecule type" value="Genomic_DNA"/>
</dbReference>
<dbReference type="Pfam" id="PF06071">
    <property type="entry name" value="YchF-GTPase_C"/>
    <property type="match status" value="1"/>
</dbReference>
<dbReference type="PROSITE" id="PS51880">
    <property type="entry name" value="TGS"/>
    <property type="match status" value="1"/>
</dbReference>
<dbReference type="InterPro" id="IPR012675">
    <property type="entry name" value="Beta-grasp_dom_sf"/>
</dbReference>
<dbReference type="FunFam" id="3.10.20.30:FF:000029">
    <property type="entry name" value="Obg-like ATPase 1"/>
    <property type="match status" value="1"/>
</dbReference>
<dbReference type="PROSITE" id="PS51710">
    <property type="entry name" value="G_OBG"/>
    <property type="match status" value="1"/>
</dbReference>
<evidence type="ECO:0000313" key="9">
    <source>
        <dbReference type="Proteomes" id="UP000317778"/>
    </source>
</evidence>
<dbReference type="InterPro" id="IPR013029">
    <property type="entry name" value="YchF_C"/>
</dbReference>
<dbReference type="GO" id="GO:0016887">
    <property type="term" value="F:ATP hydrolysis activity"/>
    <property type="evidence" value="ECO:0007669"/>
    <property type="project" value="InterPro"/>
</dbReference>
<keyword evidence="3" id="KW-0547">Nucleotide-binding</keyword>
<evidence type="ECO:0000256" key="2">
    <source>
        <dbReference type="ARBA" id="ARBA00022723"/>
    </source>
</evidence>
<organism evidence="8 9">
    <name type="scientific">candidate division TA06 bacterium B3_TA06</name>
    <dbReference type="NCBI Taxonomy" id="2012487"/>
    <lineage>
        <taxon>Bacteria</taxon>
        <taxon>Bacteria division TA06</taxon>
    </lineage>
</organism>
<dbReference type="Gene3D" id="1.10.150.300">
    <property type="entry name" value="TGS-like domain"/>
    <property type="match status" value="1"/>
</dbReference>
<gene>
    <name evidence="8" type="ORF">CEE36_07060</name>
</gene>
<accession>A0A532V688</accession>
<protein>
    <submittedName>
        <fullName evidence="8">Redox-regulated ATPase YchF</fullName>
    </submittedName>
</protein>
<dbReference type="PANTHER" id="PTHR23305">
    <property type="entry name" value="OBG GTPASE FAMILY"/>
    <property type="match status" value="1"/>
</dbReference>
<evidence type="ECO:0000256" key="1">
    <source>
        <dbReference type="ARBA" id="ARBA00001946"/>
    </source>
</evidence>
<evidence type="ECO:0000256" key="3">
    <source>
        <dbReference type="ARBA" id="ARBA00022741"/>
    </source>
</evidence>
<proteinExistence type="predicted"/>
<dbReference type="Gene3D" id="3.10.20.30">
    <property type="match status" value="1"/>
</dbReference>
<name>A0A532V688_UNCT6</name>
<reference evidence="8 9" key="1">
    <citation type="submission" date="2017-06" db="EMBL/GenBank/DDBJ databases">
        <title>Novel microbial phyla capable of carbon fixation and sulfur reduction in deep-sea sediments.</title>
        <authorList>
            <person name="Huang J."/>
            <person name="Baker B."/>
            <person name="Wang Y."/>
        </authorList>
    </citation>
    <scope>NUCLEOTIDE SEQUENCE [LARGE SCALE GENOMIC DNA]</scope>
    <source>
        <strain evidence="8">B3_TA06</strain>
    </source>
</reference>
<dbReference type="PRINTS" id="PR00326">
    <property type="entry name" value="GTP1OBG"/>
</dbReference>
<dbReference type="InterPro" id="IPR027417">
    <property type="entry name" value="P-loop_NTPase"/>
</dbReference>
<sequence length="342" mass="37636">MRIGIVGLPNVGKSSIFNLLTKAGAAVETYPFTTIDANRGMAVLADHTLDRLGQMLSPQKLTHAQIEVIDIAGLIKDAHKGEGLGNRFLGHIRDVDLLLHVIRGFADENIPHVFDTVDPCRDAEIVLSELALADLEIVERRLAKQRKKPQARDEVQLLERYHSLTSRGAFSLNDSYTEDETLCLRLWGLLIPRPRIDVLNLPDRCSSVELRGAYRLSVGLEKVLDGFDPGEREELRGEVGVDNRGVGGLVEEGRKVLGLIRFYTIKGSEVRAWLITEGSTAHEAAAKIHTDIADGFIKAEVVGAGDLIEAGSWQEASGSGKMKVEGKDYVVQDQDVLLVKFR</sequence>
<dbReference type="SUPFAM" id="SSF81271">
    <property type="entry name" value="TGS-like"/>
    <property type="match status" value="1"/>
</dbReference>
<evidence type="ECO:0000256" key="5">
    <source>
        <dbReference type="ARBA" id="ARBA00022842"/>
    </source>
</evidence>
<dbReference type="InterPro" id="IPR004396">
    <property type="entry name" value="ATPase_YchF/OLA1"/>
</dbReference>
<dbReference type="SUPFAM" id="SSF52540">
    <property type="entry name" value="P-loop containing nucleoside triphosphate hydrolases"/>
    <property type="match status" value="1"/>
</dbReference>
<dbReference type="PIRSF" id="PIRSF006641">
    <property type="entry name" value="CHP00092"/>
    <property type="match status" value="1"/>
</dbReference>
<dbReference type="AlphaFoldDB" id="A0A532V688"/>
<dbReference type="PANTHER" id="PTHR23305:SF18">
    <property type="entry name" value="OBG-TYPE G DOMAIN-CONTAINING PROTEIN"/>
    <property type="match status" value="1"/>
</dbReference>
<dbReference type="GO" id="GO:0005525">
    <property type="term" value="F:GTP binding"/>
    <property type="evidence" value="ECO:0007669"/>
    <property type="project" value="InterPro"/>
</dbReference>
<feature type="domain" description="OBG-type G" evidence="6">
    <location>
        <begin position="1"/>
        <end position="342"/>
    </location>
</feature>
<evidence type="ECO:0000313" key="8">
    <source>
        <dbReference type="EMBL" id="TKJ42652.1"/>
    </source>
</evidence>
<keyword evidence="5" id="KW-0460">Magnesium</keyword>
<dbReference type="InterPro" id="IPR006073">
    <property type="entry name" value="GTP-bd"/>
</dbReference>
<comment type="caution">
    <text evidence="8">The sequence shown here is derived from an EMBL/GenBank/DDBJ whole genome shotgun (WGS) entry which is preliminary data.</text>
</comment>
<evidence type="ECO:0000259" key="7">
    <source>
        <dbReference type="PROSITE" id="PS51880"/>
    </source>
</evidence>
<comment type="cofactor">
    <cofactor evidence="1">
        <name>Mg(2+)</name>
        <dbReference type="ChEBI" id="CHEBI:18420"/>
    </cofactor>
</comment>
<evidence type="ECO:0000256" key="4">
    <source>
        <dbReference type="ARBA" id="ARBA00022840"/>
    </source>
</evidence>
<dbReference type="Proteomes" id="UP000317778">
    <property type="component" value="Unassembled WGS sequence"/>
</dbReference>
<dbReference type="InterPro" id="IPR031167">
    <property type="entry name" value="G_OBG"/>
</dbReference>
<dbReference type="InterPro" id="IPR012676">
    <property type="entry name" value="TGS-like"/>
</dbReference>
<evidence type="ECO:0000259" key="6">
    <source>
        <dbReference type="PROSITE" id="PS51710"/>
    </source>
</evidence>
<dbReference type="GO" id="GO:0005524">
    <property type="term" value="F:ATP binding"/>
    <property type="evidence" value="ECO:0007669"/>
    <property type="project" value="UniProtKB-KW"/>
</dbReference>